<dbReference type="Proteomes" id="UP000256999">
    <property type="component" value="Unassembled WGS sequence"/>
</dbReference>
<dbReference type="AlphaFoldDB" id="A0A3E0UJE5"/>
<dbReference type="RefSeq" id="WP_116002067.1">
    <property type="nucleotide sequence ID" value="NZ_QUOV01000001.1"/>
</dbReference>
<evidence type="ECO:0000313" key="2">
    <source>
        <dbReference type="Proteomes" id="UP000256999"/>
    </source>
</evidence>
<gene>
    <name evidence="1" type="ORF">DXX92_18090</name>
</gene>
<comment type="caution">
    <text evidence="1">The sequence shown here is derived from an EMBL/GenBank/DDBJ whole genome shotgun (WGS) entry which is preliminary data.</text>
</comment>
<name>A0A3E0UJE5_9GAMM</name>
<accession>A0A3E0UJE5</accession>
<organism evidence="1 2">
    <name type="scientific">Thalassotalea euphylliae</name>
    <dbReference type="NCBI Taxonomy" id="1655234"/>
    <lineage>
        <taxon>Bacteria</taxon>
        <taxon>Pseudomonadati</taxon>
        <taxon>Pseudomonadota</taxon>
        <taxon>Gammaproteobacteria</taxon>
        <taxon>Alteromonadales</taxon>
        <taxon>Colwelliaceae</taxon>
        <taxon>Thalassotalea</taxon>
    </lineage>
</organism>
<protein>
    <submittedName>
        <fullName evidence="1">Uncharacterized protein</fullName>
    </submittedName>
</protein>
<evidence type="ECO:0000313" key="1">
    <source>
        <dbReference type="EMBL" id="REL37071.1"/>
    </source>
</evidence>
<reference evidence="1 2" key="1">
    <citation type="submission" date="2018-08" db="EMBL/GenBank/DDBJ databases">
        <title>Thalassotalea euphylliae genome.</title>
        <authorList>
            <person name="Summers S."/>
            <person name="Rice S.A."/>
            <person name="Freckelton M.L."/>
            <person name="Nedved B.T."/>
            <person name="Hadfield M.G."/>
        </authorList>
    </citation>
    <scope>NUCLEOTIDE SEQUENCE [LARGE SCALE GENOMIC DNA]</scope>
    <source>
        <strain evidence="1 2">H2</strain>
    </source>
</reference>
<sequence>MSVKKSTAEVNSASQKQKGRRSLFKKAVIGTPLAITLASRPAYGAVCSLSGFQSVNPSGVARHNVGCGGISPGGWKENGYKTGNQDGSRDNWIKAGFYPNPRKAGSLSYNTKKGIYPDDPDGTLFYAWEAFSGATPSVYVDPSDTLHDVLLKNPGTLEFHMISNFLNANYYNWGNGDGKINAIDIRGVYMAYTSMQQTYTTTTGAVLNLDTLDLQKFFAQLYH</sequence>
<dbReference type="EMBL" id="QUOV01000001">
    <property type="protein sequence ID" value="REL37071.1"/>
    <property type="molecule type" value="Genomic_DNA"/>
</dbReference>
<dbReference type="OrthoDB" id="6195511at2"/>
<proteinExistence type="predicted"/>